<dbReference type="Proteomes" id="UP001595722">
    <property type="component" value="Unassembled WGS sequence"/>
</dbReference>
<dbReference type="EMBL" id="JBHRYB010000005">
    <property type="protein sequence ID" value="MFC3680082.1"/>
    <property type="molecule type" value="Genomic_DNA"/>
</dbReference>
<evidence type="ECO:0000313" key="3">
    <source>
        <dbReference type="Proteomes" id="UP001595722"/>
    </source>
</evidence>
<name>A0ABV7VTR1_9GAMM</name>
<dbReference type="RefSeq" id="WP_376865921.1">
    <property type="nucleotide sequence ID" value="NZ_JBHRYB010000005.1"/>
</dbReference>
<feature type="domain" description="DUF4062" evidence="1">
    <location>
        <begin position="9"/>
        <end position="89"/>
    </location>
</feature>
<reference evidence="3" key="1">
    <citation type="journal article" date="2019" name="Int. J. Syst. Evol. Microbiol.">
        <title>The Global Catalogue of Microorganisms (GCM) 10K type strain sequencing project: providing services to taxonomists for standard genome sequencing and annotation.</title>
        <authorList>
            <consortium name="The Broad Institute Genomics Platform"/>
            <consortium name="The Broad Institute Genome Sequencing Center for Infectious Disease"/>
            <person name="Wu L."/>
            <person name="Ma J."/>
        </authorList>
    </citation>
    <scope>NUCLEOTIDE SEQUENCE [LARGE SCALE GENOMIC DNA]</scope>
    <source>
        <strain evidence="3">KCTC 42424</strain>
    </source>
</reference>
<accession>A0ABV7VTR1</accession>
<gene>
    <name evidence="2" type="ORF">ACFOMG_08150</name>
</gene>
<protein>
    <submittedName>
        <fullName evidence="2">DUF4062 domain-containing protein</fullName>
    </submittedName>
</protein>
<evidence type="ECO:0000313" key="2">
    <source>
        <dbReference type="EMBL" id="MFC3680082.1"/>
    </source>
</evidence>
<comment type="caution">
    <text evidence="2">The sequence shown here is derived from an EMBL/GenBank/DDBJ whole genome shotgun (WGS) entry which is preliminary data.</text>
</comment>
<dbReference type="Pfam" id="PF13271">
    <property type="entry name" value="DUF4062"/>
    <property type="match status" value="1"/>
</dbReference>
<sequence length="306" mass="34751">MPEQKHHLVYLASTAQGLELERYEIERHMARHHMINSGFAYLEDASPYDWSLVRQQIEKSDLFILLLGDDYGPMAPTGISYLHREFVHAKSLGKPVLAFIKNTLPEKNLTEEQRRLNGFHRIVTQQAPYKLWHLRDELMTHVKATLASQKLEGGWLPVTAPTVTTVPQVAEEIEQKPKLTVKQRLSRARQVVSLQIAAKVYEAGNLSREEVFLPVRLDQLLQGVLHLLRTGASEDRLRSQLESVISKSVSEQLLKRHPKAHAVDDVRISRGQFQQILKSWESLGLVNAEGNPGRSVWKVAELTGVS</sequence>
<evidence type="ECO:0000259" key="1">
    <source>
        <dbReference type="Pfam" id="PF13271"/>
    </source>
</evidence>
<proteinExistence type="predicted"/>
<keyword evidence="3" id="KW-1185">Reference proteome</keyword>
<organism evidence="2 3">
    <name type="scientific">Bacterioplanoides pacificum</name>
    <dbReference type="NCBI Taxonomy" id="1171596"/>
    <lineage>
        <taxon>Bacteria</taxon>
        <taxon>Pseudomonadati</taxon>
        <taxon>Pseudomonadota</taxon>
        <taxon>Gammaproteobacteria</taxon>
        <taxon>Oceanospirillales</taxon>
        <taxon>Oceanospirillaceae</taxon>
        <taxon>Bacterioplanoides</taxon>
    </lineage>
</organism>
<dbReference type="InterPro" id="IPR025139">
    <property type="entry name" value="DUF4062"/>
</dbReference>